<keyword evidence="6 14" id="KW-0732">Signal</keyword>
<dbReference type="GO" id="GO:0005576">
    <property type="term" value="C:extracellular region"/>
    <property type="evidence" value="ECO:0007669"/>
    <property type="project" value="UniProtKB-SubCell"/>
</dbReference>
<keyword evidence="11 13" id="KW-0326">Glycosidase</keyword>
<dbReference type="AlphaFoldDB" id="A0A2U3EBU6"/>
<evidence type="ECO:0000256" key="5">
    <source>
        <dbReference type="ARBA" id="ARBA00022525"/>
    </source>
</evidence>
<evidence type="ECO:0000259" key="15">
    <source>
        <dbReference type="SMART" id="SM01217"/>
    </source>
</evidence>
<evidence type="ECO:0000256" key="12">
    <source>
        <dbReference type="ARBA" id="ARBA00023326"/>
    </source>
</evidence>
<dbReference type="Pfam" id="PF00933">
    <property type="entry name" value="Glyco_hydro_3"/>
    <property type="match status" value="1"/>
</dbReference>
<dbReference type="SUPFAM" id="SSF51445">
    <property type="entry name" value="(Trans)glycosidases"/>
    <property type="match status" value="1"/>
</dbReference>
<name>A0A2U3EBU6_PURLI</name>
<dbReference type="PRINTS" id="PR00133">
    <property type="entry name" value="GLHYDRLASE3"/>
</dbReference>
<dbReference type="InterPro" id="IPR013783">
    <property type="entry name" value="Ig-like_fold"/>
</dbReference>
<keyword evidence="12 13" id="KW-0624">Polysaccharide degradation</keyword>
<dbReference type="InterPro" id="IPR001764">
    <property type="entry name" value="Glyco_hydro_3_N"/>
</dbReference>
<dbReference type="FunFam" id="3.20.20.300:FF:000002">
    <property type="entry name" value="Probable beta-glucosidase"/>
    <property type="match status" value="1"/>
</dbReference>
<dbReference type="PANTHER" id="PTHR42715">
    <property type="entry name" value="BETA-GLUCOSIDASE"/>
    <property type="match status" value="1"/>
</dbReference>
<comment type="subcellular location">
    <subcellularLocation>
        <location evidence="2">Secreted</location>
    </subcellularLocation>
</comment>
<protein>
    <recommendedName>
        <fullName evidence="13">beta-glucosidase</fullName>
        <ecNumber evidence="13">3.2.1.21</ecNumber>
    </recommendedName>
</protein>
<evidence type="ECO:0000313" key="16">
    <source>
        <dbReference type="EMBL" id="PWI71933.1"/>
    </source>
</evidence>
<gene>
    <name evidence="16" type="ORF">PCL_10556</name>
</gene>
<evidence type="ECO:0000256" key="7">
    <source>
        <dbReference type="ARBA" id="ARBA00022801"/>
    </source>
</evidence>
<dbReference type="EC" id="3.2.1.21" evidence="13"/>
<dbReference type="Pfam" id="PF01915">
    <property type="entry name" value="Glyco_hydro_3_C"/>
    <property type="match status" value="1"/>
</dbReference>
<dbReference type="InterPro" id="IPR002772">
    <property type="entry name" value="Glyco_hydro_3_C"/>
</dbReference>
<comment type="similarity">
    <text evidence="4 13">Belongs to the glycosyl hydrolase 3 family.</text>
</comment>
<dbReference type="InterPro" id="IPR050288">
    <property type="entry name" value="Cellulose_deg_GH3"/>
</dbReference>
<keyword evidence="9" id="KW-0325">Glycoprotein</keyword>
<evidence type="ECO:0000256" key="9">
    <source>
        <dbReference type="ARBA" id="ARBA00023180"/>
    </source>
</evidence>
<dbReference type="GO" id="GO:0008422">
    <property type="term" value="F:beta-glucosidase activity"/>
    <property type="evidence" value="ECO:0007669"/>
    <property type="project" value="UniProtKB-EC"/>
</dbReference>
<dbReference type="InterPro" id="IPR036881">
    <property type="entry name" value="Glyco_hydro_3_C_sf"/>
</dbReference>
<evidence type="ECO:0000256" key="3">
    <source>
        <dbReference type="ARBA" id="ARBA00004987"/>
    </source>
</evidence>
<dbReference type="Gene3D" id="3.40.50.1700">
    <property type="entry name" value="Glycoside hydrolase family 3 C-terminal domain"/>
    <property type="match status" value="1"/>
</dbReference>
<evidence type="ECO:0000256" key="10">
    <source>
        <dbReference type="ARBA" id="ARBA00023277"/>
    </source>
</evidence>
<dbReference type="InterPro" id="IPR036962">
    <property type="entry name" value="Glyco_hydro_3_N_sf"/>
</dbReference>
<keyword evidence="5" id="KW-0964">Secreted</keyword>
<dbReference type="EMBL" id="LCWV01000006">
    <property type="protein sequence ID" value="PWI71933.1"/>
    <property type="molecule type" value="Genomic_DNA"/>
</dbReference>
<evidence type="ECO:0000256" key="4">
    <source>
        <dbReference type="ARBA" id="ARBA00005336"/>
    </source>
</evidence>
<organism evidence="16 17">
    <name type="scientific">Purpureocillium lilacinum</name>
    <name type="common">Paecilomyces lilacinus</name>
    <dbReference type="NCBI Taxonomy" id="33203"/>
    <lineage>
        <taxon>Eukaryota</taxon>
        <taxon>Fungi</taxon>
        <taxon>Dikarya</taxon>
        <taxon>Ascomycota</taxon>
        <taxon>Pezizomycotina</taxon>
        <taxon>Sordariomycetes</taxon>
        <taxon>Hypocreomycetidae</taxon>
        <taxon>Hypocreales</taxon>
        <taxon>Ophiocordycipitaceae</taxon>
        <taxon>Purpureocillium</taxon>
    </lineage>
</organism>
<comment type="caution">
    <text evidence="16">The sequence shown here is derived from an EMBL/GenBank/DDBJ whole genome shotgun (WGS) entry which is preliminary data.</text>
</comment>
<evidence type="ECO:0000256" key="1">
    <source>
        <dbReference type="ARBA" id="ARBA00000448"/>
    </source>
</evidence>
<feature type="signal peptide" evidence="14">
    <location>
        <begin position="1"/>
        <end position="26"/>
    </location>
</feature>
<evidence type="ECO:0000256" key="8">
    <source>
        <dbReference type="ARBA" id="ARBA00023001"/>
    </source>
</evidence>
<dbReference type="InterPro" id="IPR026891">
    <property type="entry name" value="Fn3-like"/>
</dbReference>
<evidence type="ECO:0000313" key="17">
    <source>
        <dbReference type="Proteomes" id="UP000245956"/>
    </source>
</evidence>
<comment type="catalytic activity">
    <reaction evidence="1 13">
        <text>Hydrolysis of terminal, non-reducing beta-D-glucosyl residues with release of beta-D-glucose.</text>
        <dbReference type="EC" id="3.2.1.21"/>
    </reaction>
</comment>
<dbReference type="InterPro" id="IPR019800">
    <property type="entry name" value="Glyco_hydro_3_AS"/>
</dbReference>
<dbReference type="PANTHER" id="PTHR42715:SF5">
    <property type="entry name" value="BETA-GLUCOSIDASE M-RELATED"/>
    <property type="match status" value="1"/>
</dbReference>
<evidence type="ECO:0000256" key="11">
    <source>
        <dbReference type="ARBA" id="ARBA00023295"/>
    </source>
</evidence>
<dbReference type="GO" id="GO:0030245">
    <property type="term" value="P:cellulose catabolic process"/>
    <property type="evidence" value="ECO:0007669"/>
    <property type="project" value="UniProtKB-UniPathway"/>
</dbReference>
<dbReference type="PROSITE" id="PS00775">
    <property type="entry name" value="GLYCOSYL_HYDROL_F3"/>
    <property type="match status" value="1"/>
</dbReference>
<dbReference type="SUPFAM" id="SSF52279">
    <property type="entry name" value="Beta-D-glucan exohydrolase, C-terminal domain"/>
    <property type="match status" value="1"/>
</dbReference>
<dbReference type="SMART" id="SM01217">
    <property type="entry name" value="Fn3_like"/>
    <property type="match status" value="1"/>
</dbReference>
<dbReference type="InterPro" id="IPR017853">
    <property type="entry name" value="GH"/>
</dbReference>
<comment type="pathway">
    <text evidence="3 13">Glycan metabolism; cellulose degradation.</text>
</comment>
<reference evidence="16 17" key="1">
    <citation type="journal article" date="2016" name="Front. Microbiol.">
        <title>Genome and transcriptome sequences reveal the specific parasitism of the nematophagous Purpureocillium lilacinum 36-1.</title>
        <authorList>
            <person name="Xie J."/>
            <person name="Li S."/>
            <person name="Mo C."/>
            <person name="Xiao X."/>
            <person name="Peng D."/>
            <person name="Wang G."/>
            <person name="Xiao Y."/>
        </authorList>
    </citation>
    <scope>NUCLEOTIDE SEQUENCE [LARGE SCALE GENOMIC DNA]</scope>
    <source>
        <strain evidence="16 17">36-1</strain>
    </source>
</reference>
<proteinExistence type="inferred from homology"/>
<accession>A0A2U3EBU6</accession>
<evidence type="ECO:0000256" key="2">
    <source>
        <dbReference type="ARBA" id="ARBA00004613"/>
    </source>
</evidence>
<keyword evidence="8" id="KW-0136">Cellulose degradation</keyword>
<evidence type="ECO:0000256" key="14">
    <source>
        <dbReference type="SAM" id="SignalP"/>
    </source>
</evidence>
<evidence type="ECO:0000256" key="6">
    <source>
        <dbReference type="ARBA" id="ARBA00022729"/>
    </source>
</evidence>
<sequence length="794" mass="85090">MVSPSWSMGKTALVAALLALQAGVYGANNDDRSYATSPDIPPPLATGNNEWAAAFQKAEALVKQMTLEEKVSLTGGTKRNNSCSGNIAAIPRLNFPGMCLSDAGNGLRATDLVNGYPSGIHVGASWNKELTNKRGAAMGAEFRRKGVNVLLGPVVGPAWRVVKGGRNWEGFSADPYLAGSLVAQGVEGIQAQRVITSTKASPKSRTMASIADRKQHYIANEQETNRVPEDGVAAVSSNVDDRTMHEHYLWPFQDAVKAGSANIMCSYQRINNSYGCGNSKTLNGLLKTELGFQGFVVSDWGAQHTGVHDALSGLDMGMPSAAGYWESLLVDAVKNGSVAESRVTDMATRIIAAWYQVHQDAGFPEPGIGMPSNLFVDHKKIEGRSPDADAILLQGAIEGHVLLKNEKQTLPLKSPRKVSIFGYSAKTPDLAKPIEGDEFAAWQVGLAPVWGLPNKEESPIGSRGTLWGAGGSGAITPATFTSPQTALMEKAAKDGFTLVQDLNSSSPVVDPTSDVCIVFGNAWATEGHDRPALQDDYTDTLIKSVADQCGKTVVVLHNAGVRLVDGFVDHPNVTAIIFAHLPGAESGHALTAVLWGNANPSGKLTYTVAKQESDYGALLNPTPANGSKDPQSNFDEGIYMDYKQFEKNHIVPRYEFGFGLSYTRFDYSNIAITGPSGNSASEWPTGKVASGGQEDLWETIATVTFTLKNGGHVDGAEAAQLYVRIPGYRAKQLRGFEKPFLAAGKGTQVSFALSRRDLSIWNTGAQKWELQRGQYEVYVGRSSSKLPLKTYLTI</sequence>
<dbReference type="Gene3D" id="3.20.20.300">
    <property type="entry name" value="Glycoside hydrolase, family 3, N-terminal domain"/>
    <property type="match status" value="1"/>
</dbReference>
<evidence type="ECO:0000256" key="13">
    <source>
        <dbReference type="RuleBase" id="RU361161"/>
    </source>
</evidence>
<feature type="domain" description="Fibronectin type III-like" evidence="15">
    <location>
        <begin position="717"/>
        <end position="783"/>
    </location>
</feature>
<dbReference type="Gene3D" id="2.60.40.10">
    <property type="entry name" value="Immunoglobulins"/>
    <property type="match status" value="1"/>
</dbReference>
<dbReference type="Proteomes" id="UP000245956">
    <property type="component" value="Unassembled WGS sequence"/>
</dbReference>
<keyword evidence="7 13" id="KW-0378">Hydrolase</keyword>
<keyword evidence="10 13" id="KW-0119">Carbohydrate metabolism</keyword>
<dbReference type="UniPathway" id="UPA00696"/>
<dbReference type="Pfam" id="PF14310">
    <property type="entry name" value="Fn3-like"/>
    <property type="match status" value="1"/>
</dbReference>
<feature type="chain" id="PRO_5015420693" description="beta-glucosidase" evidence="14">
    <location>
        <begin position="27"/>
        <end position="794"/>
    </location>
</feature>